<dbReference type="AlphaFoldDB" id="A0A5J4X0K2"/>
<dbReference type="Proteomes" id="UP000324800">
    <property type="component" value="Unassembled WGS sequence"/>
</dbReference>
<sequence length="114" mass="13339">MHVNNLKNYVTPALQLDHVTIVLQDKQGMIIYFEVWNHFWSQCGPNRDTIQHQMAVILVKKLKTDFVILRNRTFVDKNKNMTESCVAVGNMQCCKETKHKSKDYDFGVYPAFTE</sequence>
<gene>
    <name evidence="1" type="ORF">EZS28_003714</name>
</gene>
<reference evidence="1 2" key="1">
    <citation type="submission" date="2019-03" db="EMBL/GenBank/DDBJ databases">
        <title>Single cell metagenomics reveals metabolic interactions within the superorganism composed of flagellate Streblomastix strix and complex community of Bacteroidetes bacteria on its surface.</title>
        <authorList>
            <person name="Treitli S.C."/>
            <person name="Kolisko M."/>
            <person name="Husnik F."/>
            <person name="Keeling P."/>
            <person name="Hampl V."/>
        </authorList>
    </citation>
    <scope>NUCLEOTIDE SEQUENCE [LARGE SCALE GENOMIC DNA]</scope>
    <source>
        <strain evidence="1">ST1C</strain>
    </source>
</reference>
<proteinExistence type="predicted"/>
<evidence type="ECO:0000313" key="1">
    <source>
        <dbReference type="EMBL" id="KAA6400764.1"/>
    </source>
</evidence>
<name>A0A5J4X0K2_9EUKA</name>
<evidence type="ECO:0000313" key="2">
    <source>
        <dbReference type="Proteomes" id="UP000324800"/>
    </source>
</evidence>
<dbReference type="EMBL" id="SNRW01000504">
    <property type="protein sequence ID" value="KAA6400764.1"/>
    <property type="molecule type" value="Genomic_DNA"/>
</dbReference>
<comment type="caution">
    <text evidence="1">The sequence shown here is derived from an EMBL/GenBank/DDBJ whole genome shotgun (WGS) entry which is preliminary data.</text>
</comment>
<protein>
    <submittedName>
        <fullName evidence="1">Uncharacterized protein</fullName>
    </submittedName>
</protein>
<accession>A0A5J4X0K2</accession>
<organism evidence="1 2">
    <name type="scientific">Streblomastix strix</name>
    <dbReference type="NCBI Taxonomy" id="222440"/>
    <lineage>
        <taxon>Eukaryota</taxon>
        <taxon>Metamonada</taxon>
        <taxon>Preaxostyla</taxon>
        <taxon>Oxymonadida</taxon>
        <taxon>Streblomastigidae</taxon>
        <taxon>Streblomastix</taxon>
    </lineage>
</organism>